<sequence>MPLHVHQLSRANPADELYFPAIARIHLAAWLTVPLMRAIYYGGPEAHPAYLSSMAERHLRAFREEDNCRFAVVVDDTLPADEEVASKQDAGTGAVQGTTTVAAAAPKGKVIAAIKYYFIEPNPPAPSSAASPSPTTTTADSNQSSGGPSSATAIRTWPAYSHVTLASAFWEQLVQARTRLTALLGRHVLVDNLYTDPGHHRRGAGGMLMRHACREADRCGWPSMLEASPKGIGVYESVGFRRFNPGGGNEEQDGSEIWVDLQRWENGGDKGVEFSKQRLKQELQSGGGRGEGWYCQVLMVRPAGSGGSSVGDQKEVVDIGKGEAAVVEP</sequence>
<dbReference type="SUPFAM" id="SSF55729">
    <property type="entry name" value="Acyl-CoA N-acyltransferases (Nat)"/>
    <property type="match status" value="1"/>
</dbReference>
<dbReference type="Gene3D" id="3.40.630.30">
    <property type="match status" value="1"/>
</dbReference>
<gene>
    <name evidence="3" type="ORF">AYL99_05852</name>
</gene>
<dbReference type="InterPro" id="IPR016181">
    <property type="entry name" value="Acyl_CoA_acyltransferase"/>
</dbReference>
<name>A0A178ZM26_9EURO</name>
<dbReference type="Proteomes" id="UP000078343">
    <property type="component" value="Unassembled WGS sequence"/>
</dbReference>
<comment type="caution">
    <text evidence="3">The sequence shown here is derived from an EMBL/GenBank/DDBJ whole genome shotgun (WGS) entry which is preliminary data.</text>
</comment>
<reference evidence="3 4" key="1">
    <citation type="submission" date="2016-04" db="EMBL/GenBank/DDBJ databases">
        <title>Draft genome of Fonsecaea erecta CBS 125763.</title>
        <authorList>
            <person name="Weiss V.A."/>
            <person name="Vicente V.A."/>
            <person name="Raittz R.T."/>
            <person name="Moreno L.F."/>
            <person name="De Souza E.M."/>
            <person name="Pedrosa F.O."/>
            <person name="Steffens M.B."/>
            <person name="Faoro H."/>
            <person name="Tadra-Sfeir M.Z."/>
            <person name="Najafzadeh M.J."/>
            <person name="Felipe M.S."/>
            <person name="Teixeira M."/>
            <person name="Sun J."/>
            <person name="Xi L."/>
            <person name="Gomes R."/>
            <person name="De Azevedo C.M."/>
            <person name="Salgado C.G."/>
            <person name="Da Silva M.B."/>
            <person name="Nascimento M.F."/>
            <person name="Queiroz-Telles F."/>
            <person name="Attili D.S."/>
            <person name="Gorbushina A."/>
        </authorList>
    </citation>
    <scope>NUCLEOTIDE SEQUENCE [LARGE SCALE GENOMIC DNA]</scope>
    <source>
        <strain evidence="3 4">CBS 125763</strain>
    </source>
</reference>
<dbReference type="GeneID" id="30010020"/>
<dbReference type="InterPro" id="IPR000182">
    <property type="entry name" value="GNAT_dom"/>
</dbReference>
<feature type="region of interest" description="Disordered" evidence="1">
    <location>
        <begin position="125"/>
        <end position="151"/>
    </location>
</feature>
<dbReference type="PANTHER" id="PTHR42791:SF1">
    <property type="entry name" value="N-ACETYLTRANSFERASE DOMAIN-CONTAINING PROTEIN"/>
    <property type="match status" value="1"/>
</dbReference>
<organism evidence="3 4">
    <name type="scientific">Fonsecaea erecta</name>
    <dbReference type="NCBI Taxonomy" id="1367422"/>
    <lineage>
        <taxon>Eukaryota</taxon>
        <taxon>Fungi</taxon>
        <taxon>Dikarya</taxon>
        <taxon>Ascomycota</taxon>
        <taxon>Pezizomycotina</taxon>
        <taxon>Eurotiomycetes</taxon>
        <taxon>Chaetothyriomycetidae</taxon>
        <taxon>Chaetothyriales</taxon>
        <taxon>Herpotrichiellaceae</taxon>
        <taxon>Fonsecaea</taxon>
    </lineage>
</organism>
<dbReference type="CDD" id="cd04301">
    <property type="entry name" value="NAT_SF"/>
    <property type="match status" value="1"/>
</dbReference>
<keyword evidence="4" id="KW-1185">Reference proteome</keyword>
<feature type="compositionally biased region" description="Polar residues" evidence="1">
    <location>
        <begin position="140"/>
        <end position="151"/>
    </location>
</feature>
<dbReference type="PROSITE" id="PS51186">
    <property type="entry name" value="GNAT"/>
    <property type="match status" value="1"/>
</dbReference>
<dbReference type="PANTHER" id="PTHR42791">
    <property type="entry name" value="GNAT FAMILY ACETYLTRANSFERASE"/>
    <property type="match status" value="1"/>
</dbReference>
<feature type="compositionally biased region" description="Low complexity" evidence="1">
    <location>
        <begin position="127"/>
        <end position="139"/>
    </location>
</feature>
<evidence type="ECO:0000313" key="4">
    <source>
        <dbReference type="Proteomes" id="UP000078343"/>
    </source>
</evidence>
<proteinExistence type="predicted"/>
<dbReference type="Pfam" id="PF13508">
    <property type="entry name" value="Acetyltransf_7"/>
    <property type="match status" value="1"/>
</dbReference>
<dbReference type="InterPro" id="IPR052523">
    <property type="entry name" value="Trichothecene_AcTrans"/>
</dbReference>
<evidence type="ECO:0000259" key="2">
    <source>
        <dbReference type="PROSITE" id="PS51186"/>
    </source>
</evidence>
<dbReference type="STRING" id="1367422.A0A178ZM26"/>
<feature type="domain" description="N-acetyltransferase" evidence="2">
    <location>
        <begin position="125"/>
        <end position="264"/>
    </location>
</feature>
<evidence type="ECO:0000256" key="1">
    <source>
        <dbReference type="SAM" id="MobiDB-lite"/>
    </source>
</evidence>
<dbReference type="EMBL" id="LVYI01000004">
    <property type="protein sequence ID" value="OAP60850.1"/>
    <property type="molecule type" value="Genomic_DNA"/>
</dbReference>
<accession>A0A178ZM26</accession>
<dbReference type="RefSeq" id="XP_018694217.1">
    <property type="nucleotide sequence ID" value="XM_018837364.1"/>
</dbReference>
<protein>
    <recommendedName>
        <fullName evidence="2">N-acetyltransferase domain-containing protein</fullName>
    </recommendedName>
</protein>
<dbReference type="GO" id="GO:0016747">
    <property type="term" value="F:acyltransferase activity, transferring groups other than amino-acyl groups"/>
    <property type="evidence" value="ECO:0007669"/>
    <property type="project" value="InterPro"/>
</dbReference>
<dbReference type="AlphaFoldDB" id="A0A178ZM26"/>
<dbReference type="OrthoDB" id="2115692at2759"/>
<evidence type="ECO:0000313" key="3">
    <source>
        <dbReference type="EMBL" id="OAP60850.1"/>
    </source>
</evidence>